<dbReference type="OrthoDB" id="7288728at2"/>
<evidence type="ECO:0000313" key="4">
    <source>
        <dbReference type="Proteomes" id="UP000317078"/>
    </source>
</evidence>
<name>A0A502EYT3_9PROT</name>
<dbReference type="Proteomes" id="UP000317078">
    <property type="component" value="Unassembled WGS sequence"/>
</dbReference>
<feature type="domain" description="Ice-binding protein C-terminal" evidence="2">
    <location>
        <begin position="205"/>
        <end position="229"/>
    </location>
</feature>
<proteinExistence type="predicted"/>
<dbReference type="EMBL" id="RCZP01000066">
    <property type="protein sequence ID" value="TPG41849.1"/>
    <property type="molecule type" value="Genomic_DNA"/>
</dbReference>
<comment type="caution">
    <text evidence="3">The sequence shown here is derived from an EMBL/GenBank/DDBJ whole genome shotgun (WGS) entry which is preliminary data.</text>
</comment>
<dbReference type="InterPro" id="IPR013424">
    <property type="entry name" value="Ice-binding_C"/>
</dbReference>
<organism evidence="3 4">
    <name type="scientific">Muricoccus nepalensis</name>
    <dbReference type="NCBI Taxonomy" id="1854500"/>
    <lineage>
        <taxon>Bacteria</taxon>
        <taxon>Pseudomonadati</taxon>
        <taxon>Pseudomonadota</taxon>
        <taxon>Alphaproteobacteria</taxon>
        <taxon>Acetobacterales</taxon>
        <taxon>Roseomonadaceae</taxon>
        <taxon>Muricoccus</taxon>
    </lineage>
</organism>
<dbReference type="RefSeq" id="WP_140887190.1">
    <property type="nucleotide sequence ID" value="NZ_RCZP01000066.1"/>
</dbReference>
<reference evidence="3 4" key="1">
    <citation type="journal article" date="2019" name="Environ. Microbiol.">
        <title>Species interactions and distinct microbial communities in high Arctic permafrost affected cryosols are associated with the CH4 and CO2 gas fluxes.</title>
        <authorList>
            <person name="Altshuler I."/>
            <person name="Hamel J."/>
            <person name="Turney S."/>
            <person name="Magnuson E."/>
            <person name="Levesque R."/>
            <person name="Greer C."/>
            <person name="Whyte L.G."/>
        </authorList>
    </citation>
    <scope>NUCLEOTIDE SEQUENCE [LARGE SCALE GENOMIC DNA]</scope>
    <source>
        <strain evidence="3 4">S9.3B</strain>
    </source>
</reference>
<evidence type="ECO:0000256" key="1">
    <source>
        <dbReference type="SAM" id="SignalP"/>
    </source>
</evidence>
<keyword evidence="4" id="KW-1185">Reference proteome</keyword>
<accession>A0A502EYT3</accession>
<keyword evidence="1" id="KW-0732">Signal</keyword>
<gene>
    <name evidence="3" type="ORF">EAH89_28675</name>
</gene>
<feature type="chain" id="PRO_5021335901" evidence="1">
    <location>
        <begin position="23"/>
        <end position="236"/>
    </location>
</feature>
<evidence type="ECO:0000259" key="2">
    <source>
        <dbReference type="Pfam" id="PF07589"/>
    </source>
</evidence>
<dbReference type="Pfam" id="PF07589">
    <property type="entry name" value="PEP-CTERM"/>
    <property type="match status" value="1"/>
</dbReference>
<dbReference type="AlphaFoldDB" id="A0A502EYT3"/>
<dbReference type="NCBIfam" id="TIGR02595">
    <property type="entry name" value="PEP_CTERM"/>
    <property type="match status" value="1"/>
</dbReference>
<protein>
    <submittedName>
        <fullName evidence="3">PEP-CTERM sorting domain-containing protein</fullName>
    </submittedName>
</protein>
<evidence type="ECO:0000313" key="3">
    <source>
        <dbReference type="EMBL" id="TPG41849.1"/>
    </source>
</evidence>
<sequence>MRKLLLATAAILAIGAATQAQAAPELSARVFQDGIIGNALTQTSANGYLYVTGSTNNFSIVTANAYGVPVVPMPALDVQTASISSMGSFIGTHTVTFEITQTGLDSSTAGSPLASLISTFTTNSLINGALISSVTLSNYVDANNNAFATSQLLASRTYTDGVTHASGPILGNATLPNSLFSETVVITATFTGGGATLNASSQIVAVPEPASIALFGAGLLGMGLAYRRREKAEPTA</sequence>
<feature type="signal peptide" evidence="1">
    <location>
        <begin position="1"/>
        <end position="22"/>
    </location>
</feature>